<dbReference type="InterPro" id="IPR027417">
    <property type="entry name" value="P-loop_NTPase"/>
</dbReference>
<name>A0ABQ1Y029_9PROT</name>
<dbReference type="InterPro" id="IPR026634">
    <property type="entry name" value="TPST-like"/>
</dbReference>
<gene>
    <name evidence="4" type="ORF">GCM10007420_26590</name>
</gene>
<dbReference type="Proteomes" id="UP000648722">
    <property type="component" value="Unassembled WGS sequence"/>
</dbReference>
<reference evidence="5" key="1">
    <citation type="journal article" date="2019" name="Int. J. Syst. Evol. Microbiol.">
        <title>The Global Catalogue of Microorganisms (GCM) 10K type strain sequencing project: providing services to taxonomists for standard genome sequencing and annotation.</title>
        <authorList>
            <consortium name="The Broad Institute Genomics Platform"/>
            <consortium name="The Broad Institute Genome Sequencing Center for Infectious Disease"/>
            <person name="Wu L."/>
            <person name="Ma J."/>
        </authorList>
    </citation>
    <scope>NUCLEOTIDE SEQUENCE [LARGE SCALE GENOMIC DNA]</scope>
    <source>
        <strain evidence="5">CGMCC 1.12766</strain>
    </source>
</reference>
<dbReference type="InterPro" id="IPR056413">
    <property type="entry name" value="TPR_CcmH_CycH"/>
</dbReference>
<protein>
    <recommendedName>
        <fullName evidence="3">Cytochrome c-type biogenesis protein H TPR domain-containing protein</fullName>
    </recommendedName>
</protein>
<feature type="repeat" description="TPR" evidence="2">
    <location>
        <begin position="259"/>
        <end position="292"/>
    </location>
</feature>
<dbReference type="RefSeq" id="WP_233351874.1">
    <property type="nucleotide sequence ID" value="NZ_BMFS01000017.1"/>
</dbReference>
<dbReference type="PROSITE" id="PS50005">
    <property type="entry name" value="TPR"/>
    <property type="match status" value="2"/>
</dbReference>
<accession>A0ABQ1Y029</accession>
<dbReference type="Pfam" id="PF13469">
    <property type="entry name" value="Sulfotransfer_3"/>
    <property type="match status" value="1"/>
</dbReference>
<dbReference type="SUPFAM" id="SSF48452">
    <property type="entry name" value="TPR-like"/>
    <property type="match status" value="2"/>
</dbReference>
<evidence type="ECO:0000256" key="1">
    <source>
        <dbReference type="ARBA" id="ARBA00022679"/>
    </source>
</evidence>
<evidence type="ECO:0000313" key="4">
    <source>
        <dbReference type="EMBL" id="GGH08407.1"/>
    </source>
</evidence>
<dbReference type="Pfam" id="PF23914">
    <property type="entry name" value="TPR_CcmH_CycH"/>
    <property type="match status" value="1"/>
</dbReference>
<dbReference type="Pfam" id="PF14559">
    <property type="entry name" value="TPR_19"/>
    <property type="match status" value="1"/>
</dbReference>
<dbReference type="Gene3D" id="1.25.40.10">
    <property type="entry name" value="Tetratricopeptide repeat domain"/>
    <property type="match status" value="3"/>
</dbReference>
<feature type="repeat" description="TPR" evidence="2">
    <location>
        <begin position="57"/>
        <end position="90"/>
    </location>
</feature>
<sequence>MAGAFAEALEMVMPVLDAEPEHGEALYMAAVCHRYLERHEDAQRALDRLKTAQPEFGRAWQEEGHLLRARGQNEQALHAYARACQYNPALTASWAAQADILAGLGRTAEAGQARAQGQRVTALPKPVVAVMHHLYEGRLVRAETLCRNFLKANPRHVEAMRLLAEIGMRFNVTDDAEILLENARTFEPDNIQVRLDYIQVLRKRQKFAAALEQARELHDLDPGNPVFLSHYAIEAMQTGDFETALCAFDKVLEKLPGDPATLTSRGHALKTAGESEKAIASYKAAIASQPDHADAWYALANLKTYRFSDDELTAMQAQEGKTALSHAQRIHLNFALGKAHEDRKDYESAFEAYARGNELKRRQTRYTSEQMEEELEAQKALCTPELFARQSGKGHDDPAPIFIVGLPRAGSTLLEQILASHSQVDGTLELPNILSAAHSLRGRDRSDRTRYPRVLAELEGEELAAMGRRYIEETAIHRKGAAFFTDKMPNNFRHIALIKLILPNAKIIDARRHPMACCFSGFKQLFAEGQEFTYGLEEIGRYYRAYVELMDHWDAVLPGEVLRVIHEDVVDDIEGQVRRILDFCGLPFEQACVDFHKTRREVRTASSEQVRQPLYRSGLEQWKAFEPFLDPLKSALGPVLNDWRRDESQSNTA</sequence>
<dbReference type="InterPro" id="IPR011990">
    <property type="entry name" value="TPR-like_helical_dom_sf"/>
</dbReference>
<keyword evidence="5" id="KW-1185">Reference proteome</keyword>
<dbReference type="PANTHER" id="PTHR12788:SF10">
    <property type="entry name" value="PROTEIN-TYROSINE SULFOTRANSFERASE"/>
    <property type="match status" value="1"/>
</dbReference>
<dbReference type="Gene3D" id="3.40.50.300">
    <property type="entry name" value="P-loop containing nucleotide triphosphate hydrolases"/>
    <property type="match status" value="1"/>
</dbReference>
<evidence type="ECO:0000256" key="2">
    <source>
        <dbReference type="PROSITE-ProRule" id="PRU00339"/>
    </source>
</evidence>
<dbReference type="Pfam" id="PF13432">
    <property type="entry name" value="TPR_16"/>
    <property type="match status" value="1"/>
</dbReference>
<dbReference type="PANTHER" id="PTHR12788">
    <property type="entry name" value="PROTEIN-TYROSINE SULFOTRANSFERASE 2"/>
    <property type="match status" value="1"/>
</dbReference>
<dbReference type="SMART" id="SM00028">
    <property type="entry name" value="TPR"/>
    <property type="match status" value="5"/>
</dbReference>
<dbReference type="EMBL" id="BMFS01000017">
    <property type="protein sequence ID" value="GGH08407.1"/>
    <property type="molecule type" value="Genomic_DNA"/>
</dbReference>
<feature type="domain" description="Cytochrome c-type biogenesis protein H TPR" evidence="3">
    <location>
        <begin position="147"/>
        <end position="258"/>
    </location>
</feature>
<evidence type="ECO:0000259" key="3">
    <source>
        <dbReference type="Pfam" id="PF23914"/>
    </source>
</evidence>
<dbReference type="SUPFAM" id="SSF52540">
    <property type="entry name" value="P-loop containing nucleoside triphosphate hydrolases"/>
    <property type="match status" value="1"/>
</dbReference>
<proteinExistence type="predicted"/>
<comment type="caution">
    <text evidence="4">The sequence shown here is derived from an EMBL/GenBank/DDBJ whole genome shotgun (WGS) entry which is preliminary data.</text>
</comment>
<organism evidence="4 5">
    <name type="scientific">Glycocaulis albus</name>
    <dbReference type="NCBI Taxonomy" id="1382801"/>
    <lineage>
        <taxon>Bacteria</taxon>
        <taxon>Pseudomonadati</taxon>
        <taxon>Pseudomonadota</taxon>
        <taxon>Alphaproteobacteria</taxon>
        <taxon>Maricaulales</taxon>
        <taxon>Maricaulaceae</taxon>
        <taxon>Glycocaulis</taxon>
    </lineage>
</organism>
<keyword evidence="1" id="KW-0808">Transferase</keyword>
<dbReference type="InterPro" id="IPR019734">
    <property type="entry name" value="TPR_rpt"/>
</dbReference>
<keyword evidence="2" id="KW-0802">TPR repeat</keyword>
<evidence type="ECO:0000313" key="5">
    <source>
        <dbReference type="Proteomes" id="UP000648722"/>
    </source>
</evidence>